<reference evidence="5" key="2">
    <citation type="journal article" date="2023" name="Microbiol Resour">
        <title>Decontamination and Annotation of the Draft Genome Sequence of the Oomycete Lagenidium giganteum ARSEF 373.</title>
        <authorList>
            <person name="Morgan W.R."/>
            <person name="Tartar A."/>
        </authorList>
    </citation>
    <scope>NUCLEOTIDE SEQUENCE</scope>
    <source>
        <strain evidence="5">ARSEF 373</strain>
    </source>
</reference>
<dbReference type="PRINTS" id="PR00301">
    <property type="entry name" value="HEATSHOCK70"/>
</dbReference>
<keyword evidence="4" id="KW-1133">Transmembrane helix</keyword>
<dbReference type="GO" id="GO:0034663">
    <property type="term" value="C:endoplasmic reticulum chaperone complex"/>
    <property type="evidence" value="ECO:0007669"/>
    <property type="project" value="TreeGrafter"/>
</dbReference>
<dbReference type="Gene3D" id="3.90.640.10">
    <property type="entry name" value="Actin, Chain A, domain 4"/>
    <property type="match status" value="1"/>
</dbReference>
<keyword evidence="1" id="KW-0547">Nucleotide-binding</keyword>
<dbReference type="SUPFAM" id="SSF53067">
    <property type="entry name" value="Actin-like ATPase domain"/>
    <property type="match status" value="2"/>
</dbReference>
<comment type="caution">
    <text evidence="5">The sequence shown here is derived from an EMBL/GenBank/DDBJ whole genome shotgun (WGS) entry which is preliminary data.</text>
</comment>
<feature type="region of interest" description="Disordered" evidence="3">
    <location>
        <begin position="58"/>
        <end position="79"/>
    </location>
</feature>
<dbReference type="InterPro" id="IPR013126">
    <property type="entry name" value="Hsp_70_fam"/>
</dbReference>
<organism evidence="5 6">
    <name type="scientific">Lagenidium giganteum</name>
    <dbReference type="NCBI Taxonomy" id="4803"/>
    <lineage>
        <taxon>Eukaryota</taxon>
        <taxon>Sar</taxon>
        <taxon>Stramenopiles</taxon>
        <taxon>Oomycota</taxon>
        <taxon>Peronosporomycetes</taxon>
        <taxon>Pythiales</taxon>
        <taxon>Pythiaceae</taxon>
    </lineage>
</organism>
<proteinExistence type="predicted"/>
<keyword evidence="6" id="KW-1185">Reference proteome</keyword>
<dbReference type="GO" id="GO:0005524">
    <property type="term" value="F:ATP binding"/>
    <property type="evidence" value="ECO:0007669"/>
    <property type="project" value="UniProtKB-KW"/>
</dbReference>
<dbReference type="Proteomes" id="UP001146120">
    <property type="component" value="Unassembled WGS sequence"/>
</dbReference>
<feature type="transmembrane region" description="Helical" evidence="4">
    <location>
        <begin position="30"/>
        <end position="49"/>
    </location>
</feature>
<evidence type="ECO:0000256" key="2">
    <source>
        <dbReference type="ARBA" id="ARBA00022840"/>
    </source>
</evidence>
<dbReference type="InterPro" id="IPR043129">
    <property type="entry name" value="ATPase_NBD"/>
</dbReference>
<dbReference type="GO" id="GO:0140662">
    <property type="term" value="F:ATP-dependent protein folding chaperone"/>
    <property type="evidence" value="ECO:0007669"/>
    <property type="project" value="InterPro"/>
</dbReference>
<evidence type="ECO:0000256" key="4">
    <source>
        <dbReference type="SAM" id="Phobius"/>
    </source>
</evidence>
<gene>
    <name evidence="5" type="ORF">N0F65_002246</name>
</gene>
<dbReference type="GO" id="GO:0030968">
    <property type="term" value="P:endoplasmic reticulum unfolded protein response"/>
    <property type="evidence" value="ECO:0007669"/>
    <property type="project" value="TreeGrafter"/>
</dbReference>
<evidence type="ECO:0000256" key="1">
    <source>
        <dbReference type="ARBA" id="ARBA00022741"/>
    </source>
</evidence>
<dbReference type="PANTHER" id="PTHR45639">
    <property type="entry name" value="HSC70CB, ISOFORM G-RELATED"/>
    <property type="match status" value="1"/>
</dbReference>
<evidence type="ECO:0000256" key="3">
    <source>
        <dbReference type="SAM" id="MobiDB-lite"/>
    </source>
</evidence>
<keyword evidence="2" id="KW-0067">ATP-binding</keyword>
<dbReference type="AlphaFoldDB" id="A0AAV2YKV1"/>
<sequence length="489" mass="53203">MHGAMKPVSNDRRSFLTPRRHFHATKQQPFWLVAGLGCAALFVGSRYVLRAQERVRRQREGLPVDDVDEADASGSYPSSTPLHRMERILGVDYGTSNLRLASASLRLTDDAVKVIESADGHRAIPAAVAVDNDTVSVGGLAKALMGRKPGYTATATRLLLNHTPGNDADLKRLTELLPYQVDQTSDALELTLDGKSYSPEWAAEVQLEHLHSMAVRSFGEAEDYEGFPVVVAVPASTHSQNEGKLERVAVSAGFNVVASVPEPIAALFSVEAQISGKDGIAPTDAVFRPAASGTIAVFDMGGYETTVSMIQKRKGAYKLLSTISSTAVSGKHVDDLLFQDVVAKFRHQHNIDLSVDHMAAFRVYEAVEVAKRELSSRKSTDLNLPFITADQTGAKHLVQKLSTFDLNRVCEEPMAQARALCKSALESAGLTEKEIDGLLVVGGGVRTTFVRHEVERFFGRQAFDGRDFRPEEAVVTGAAEFGRRLTNEQ</sequence>
<evidence type="ECO:0000313" key="6">
    <source>
        <dbReference type="Proteomes" id="UP001146120"/>
    </source>
</evidence>
<dbReference type="Pfam" id="PF00012">
    <property type="entry name" value="HSP70"/>
    <property type="match status" value="1"/>
</dbReference>
<protein>
    <submittedName>
        <fullName evidence="5">Uncharacterized protein</fullName>
    </submittedName>
</protein>
<keyword evidence="4" id="KW-0472">Membrane</keyword>
<name>A0AAV2YKV1_9STRA</name>
<dbReference type="Gene3D" id="3.30.420.40">
    <property type="match status" value="2"/>
</dbReference>
<dbReference type="PANTHER" id="PTHR45639:SF34">
    <property type="entry name" value="CHAPERONE PROTEIN DNAK"/>
    <property type="match status" value="1"/>
</dbReference>
<evidence type="ECO:0000313" key="5">
    <source>
        <dbReference type="EMBL" id="DAZ95617.1"/>
    </source>
</evidence>
<dbReference type="FunFam" id="3.90.640.10:FF:000003">
    <property type="entry name" value="Molecular chaperone DnaK"/>
    <property type="match status" value="1"/>
</dbReference>
<keyword evidence="4" id="KW-0812">Transmembrane</keyword>
<accession>A0AAV2YKV1</accession>
<reference evidence="5" key="1">
    <citation type="submission" date="2022-11" db="EMBL/GenBank/DDBJ databases">
        <authorList>
            <person name="Morgan W.R."/>
            <person name="Tartar A."/>
        </authorList>
    </citation>
    <scope>NUCLEOTIDE SEQUENCE</scope>
    <source>
        <strain evidence="5">ARSEF 373</strain>
    </source>
</reference>
<dbReference type="EMBL" id="DAKRPA010000196">
    <property type="protein sequence ID" value="DAZ95617.1"/>
    <property type="molecule type" value="Genomic_DNA"/>
</dbReference>